<sequence length="112" mass="12212">MLFDVSLGEAFVLIAILLGVAGPRRVAGLLREVKSRIRSARQLLQGTSQTVTEAWAEHRSQLGLDDIKNLDPRSALREALEEDEPELPSTFVAQPPPMPEAAEQPAHQPAGH</sequence>
<name>A0AA41XK09_9MICO</name>
<proteinExistence type="predicted"/>
<protein>
    <recommendedName>
        <fullName evidence="4">Sec-independent protein translocase protein TatB</fullName>
    </recommendedName>
</protein>
<evidence type="ECO:0008006" key="4">
    <source>
        <dbReference type="Google" id="ProtNLM"/>
    </source>
</evidence>
<evidence type="ECO:0000256" key="1">
    <source>
        <dbReference type="SAM" id="MobiDB-lite"/>
    </source>
</evidence>
<comment type="caution">
    <text evidence="2">The sequence shown here is derived from an EMBL/GenBank/DDBJ whole genome shotgun (WGS) entry which is preliminary data.</text>
</comment>
<feature type="region of interest" description="Disordered" evidence="1">
    <location>
        <begin position="75"/>
        <end position="112"/>
    </location>
</feature>
<accession>A0AA41XK09</accession>
<dbReference type="Proteomes" id="UP001165587">
    <property type="component" value="Unassembled WGS sequence"/>
</dbReference>
<keyword evidence="3" id="KW-1185">Reference proteome</keyword>
<dbReference type="AlphaFoldDB" id="A0AA41XK09"/>
<organism evidence="2 3">
    <name type="scientific">Herbiconiux oxytropis</name>
    <dbReference type="NCBI Taxonomy" id="2970915"/>
    <lineage>
        <taxon>Bacteria</taxon>
        <taxon>Bacillati</taxon>
        <taxon>Actinomycetota</taxon>
        <taxon>Actinomycetes</taxon>
        <taxon>Micrococcales</taxon>
        <taxon>Microbacteriaceae</taxon>
        <taxon>Herbiconiux</taxon>
    </lineage>
</organism>
<dbReference type="RefSeq" id="WP_259529916.1">
    <property type="nucleotide sequence ID" value="NZ_JANLCK010000007.1"/>
</dbReference>
<gene>
    <name evidence="2" type="ORF">N1028_13805</name>
</gene>
<evidence type="ECO:0000313" key="3">
    <source>
        <dbReference type="Proteomes" id="UP001165587"/>
    </source>
</evidence>
<feature type="compositionally biased region" description="Low complexity" evidence="1">
    <location>
        <begin position="100"/>
        <end position="112"/>
    </location>
</feature>
<reference evidence="2" key="1">
    <citation type="submission" date="2022-08" db="EMBL/GenBank/DDBJ databases">
        <authorList>
            <person name="Deng Y."/>
            <person name="Han X.-F."/>
            <person name="Zhang Y.-Q."/>
        </authorList>
    </citation>
    <scope>NUCLEOTIDE SEQUENCE</scope>
    <source>
        <strain evidence="2">CPCC 203407</strain>
    </source>
</reference>
<dbReference type="EMBL" id="JANLCK010000007">
    <property type="protein sequence ID" value="MCS5726971.1"/>
    <property type="molecule type" value="Genomic_DNA"/>
</dbReference>
<evidence type="ECO:0000313" key="2">
    <source>
        <dbReference type="EMBL" id="MCS5726971.1"/>
    </source>
</evidence>